<dbReference type="CDD" id="cd12148">
    <property type="entry name" value="fungal_TF_MHR"/>
    <property type="match status" value="1"/>
</dbReference>
<protein>
    <recommendedName>
        <fullName evidence="3">Transcription factor domain-containing protein</fullName>
    </recommendedName>
</protein>
<accession>A0AAV9N2W1</accession>
<dbReference type="RefSeq" id="XP_064702666.1">
    <property type="nucleotide sequence ID" value="XM_064850597.1"/>
</dbReference>
<dbReference type="AlphaFoldDB" id="A0AAV9N2W1"/>
<dbReference type="EMBL" id="JAVRRD010000027">
    <property type="protein sequence ID" value="KAK5047099.1"/>
    <property type="molecule type" value="Genomic_DNA"/>
</dbReference>
<gene>
    <name evidence="1" type="ORF">LTR84_007042</name>
</gene>
<name>A0AAV9N2W1_9EURO</name>
<dbReference type="PANTHER" id="PTHR47785:SF5">
    <property type="entry name" value="ZN(II)2CYS6 TRANSCRIPTION FACTOR (EUROFUNG)"/>
    <property type="match status" value="1"/>
</dbReference>
<dbReference type="PANTHER" id="PTHR47785">
    <property type="entry name" value="ZN(II)2CYS6 TRANSCRIPTION FACTOR (EUROFUNG)-RELATED-RELATED"/>
    <property type="match status" value="1"/>
</dbReference>
<evidence type="ECO:0000313" key="1">
    <source>
        <dbReference type="EMBL" id="KAK5047099.1"/>
    </source>
</evidence>
<dbReference type="Proteomes" id="UP001358417">
    <property type="component" value="Unassembled WGS sequence"/>
</dbReference>
<sequence length="265" mass="30870">MASELVPELGLRPSSLVDLEYPDLFPTPPAYLSDSAEVLDNAAIQSPQHDRSEQNRSWLFYIAEISLRRTINDTIWLFYHKGEEYWLENIGLLVRQHSESDSQIGLWYSHLPDAIRFDPIHVPETEFSFHLQTRFLEWREYTLRPLLYVYLHHPQNLPLRVLELSQEALNISRDIILQAIHHHRHGGSWFVLRRSFSCALLILAVVVKAGEVRPPENWPQLIRVALSTLLKWESEARDVFLMRKVLENTFATICKREGLAINSPS</sequence>
<reference evidence="1 2" key="1">
    <citation type="submission" date="2023-08" db="EMBL/GenBank/DDBJ databases">
        <title>Black Yeasts Isolated from many extreme environments.</title>
        <authorList>
            <person name="Coleine C."/>
            <person name="Stajich J.E."/>
            <person name="Selbmann L."/>
        </authorList>
    </citation>
    <scope>NUCLEOTIDE SEQUENCE [LARGE SCALE GENOMIC DNA]</scope>
    <source>
        <strain evidence="1 2">CCFEE 5792</strain>
    </source>
</reference>
<comment type="caution">
    <text evidence="1">The sequence shown here is derived from an EMBL/GenBank/DDBJ whole genome shotgun (WGS) entry which is preliminary data.</text>
</comment>
<proteinExistence type="predicted"/>
<dbReference type="InterPro" id="IPR053181">
    <property type="entry name" value="EcdB-like_regulator"/>
</dbReference>
<organism evidence="1 2">
    <name type="scientific">Exophiala bonariae</name>
    <dbReference type="NCBI Taxonomy" id="1690606"/>
    <lineage>
        <taxon>Eukaryota</taxon>
        <taxon>Fungi</taxon>
        <taxon>Dikarya</taxon>
        <taxon>Ascomycota</taxon>
        <taxon>Pezizomycotina</taxon>
        <taxon>Eurotiomycetes</taxon>
        <taxon>Chaetothyriomycetidae</taxon>
        <taxon>Chaetothyriales</taxon>
        <taxon>Herpotrichiellaceae</taxon>
        <taxon>Exophiala</taxon>
    </lineage>
</organism>
<dbReference type="GeneID" id="89975210"/>
<evidence type="ECO:0000313" key="2">
    <source>
        <dbReference type="Proteomes" id="UP001358417"/>
    </source>
</evidence>
<keyword evidence="2" id="KW-1185">Reference proteome</keyword>
<evidence type="ECO:0008006" key="3">
    <source>
        <dbReference type="Google" id="ProtNLM"/>
    </source>
</evidence>